<dbReference type="Gene3D" id="3.90.45.10">
    <property type="entry name" value="Peptide deformylase"/>
    <property type="match status" value="1"/>
</dbReference>
<dbReference type="Proteomes" id="UP000377798">
    <property type="component" value="Unassembled WGS sequence"/>
</dbReference>
<feature type="binding site" evidence="2">
    <location>
        <position position="89"/>
    </location>
    <ligand>
        <name>Fe cation</name>
        <dbReference type="ChEBI" id="CHEBI:24875"/>
    </ligand>
</feature>
<feature type="binding site" evidence="2">
    <location>
        <position position="131"/>
    </location>
    <ligand>
        <name>Fe cation</name>
        <dbReference type="ChEBI" id="CHEBI:24875"/>
    </ligand>
</feature>
<evidence type="ECO:0000313" key="3">
    <source>
        <dbReference type="EMBL" id="VFB16225.1"/>
    </source>
</evidence>
<dbReference type="InterPro" id="IPR023635">
    <property type="entry name" value="Peptide_deformylase"/>
</dbReference>
<dbReference type="EC" id="3.5.1.88" evidence="2"/>
<comment type="cofactor">
    <cofactor evidence="2">
        <name>Fe(2+)</name>
        <dbReference type="ChEBI" id="CHEBI:29033"/>
    </cofactor>
    <text evidence="2">Binds 1 Fe(2+) ion.</text>
</comment>
<dbReference type="PIRSF" id="PIRSF004749">
    <property type="entry name" value="Pep_def"/>
    <property type="match status" value="1"/>
</dbReference>
<feature type="binding site" evidence="2">
    <location>
        <position position="135"/>
    </location>
    <ligand>
        <name>Fe cation</name>
        <dbReference type="ChEBI" id="CHEBI:24875"/>
    </ligand>
</feature>
<keyword evidence="2" id="KW-0408">Iron</keyword>
<comment type="caution">
    <text evidence="3">The sequence shown here is derived from an EMBL/GenBank/DDBJ whole genome shotgun (WGS) entry which is preliminary data.</text>
</comment>
<evidence type="ECO:0000256" key="2">
    <source>
        <dbReference type="HAMAP-Rule" id="MF_00163"/>
    </source>
</evidence>
<dbReference type="PANTHER" id="PTHR10458">
    <property type="entry name" value="PEPTIDE DEFORMYLASE"/>
    <property type="match status" value="1"/>
</dbReference>
<evidence type="ECO:0000313" key="4">
    <source>
        <dbReference type="Proteomes" id="UP000377798"/>
    </source>
</evidence>
<name>A0A8H2QSU0_9FIRM</name>
<dbReference type="GO" id="GO:0042586">
    <property type="term" value="F:peptide deformylase activity"/>
    <property type="evidence" value="ECO:0007669"/>
    <property type="project" value="UniProtKB-UniRule"/>
</dbReference>
<comment type="similarity">
    <text evidence="1 2">Belongs to the polypeptide deformylase family.</text>
</comment>
<dbReference type="AlphaFoldDB" id="A0A8H2QSU0"/>
<dbReference type="CDD" id="cd00487">
    <property type="entry name" value="Pep_deformylase"/>
    <property type="match status" value="1"/>
</dbReference>
<feature type="active site" evidence="2">
    <location>
        <position position="132"/>
    </location>
</feature>
<dbReference type="SUPFAM" id="SSF56420">
    <property type="entry name" value="Peptide deformylase"/>
    <property type="match status" value="1"/>
</dbReference>
<dbReference type="NCBIfam" id="TIGR00079">
    <property type="entry name" value="pept_deformyl"/>
    <property type="match status" value="1"/>
</dbReference>
<keyword evidence="2" id="KW-0479">Metal-binding</keyword>
<dbReference type="NCBIfam" id="NF001159">
    <property type="entry name" value="PRK00150.1-3"/>
    <property type="match status" value="1"/>
</dbReference>
<evidence type="ECO:0000256" key="1">
    <source>
        <dbReference type="ARBA" id="ARBA00010759"/>
    </source>
</evidence>
<dbReference type="RefSeq" id="WP_034439587.1">
    <property type="nucleotide sequence ID" value="NZ_CAACYI010000001.1"/>
</dbReference>
<dbReference type="GO" id="GO:0006412">
    <property type="term" value="P:translation"/>
    <property type="evidence" value="ECO:0007669"/>
    <property type="project" value="UniProtKB-UniRule"/>
</dbReference>
<keyword evidence="2" id="KW-0648">Protein biosynthesis</keyword>
<dbReference type="InterPro" id="IPR036821">
    <property type="entry name" value="Peptide_deformylase_sf"/>
</dbReference>
<comment type="catalytic activity">
    <reaction evidence="2">
        <text>N-terminal N-formyl-L-methionyl-[peptide] + H2O = N-terminal L-methionyl-[peptide] + formate</text>
        <dbReference type="Rhea" id="RHEA:24420"/>
        <dbReference type="Rhea" id="RHEA-COMP:10639"/>
        <dbReference type="Rhea" id="RHEA-COMP:10640"/>
        <dbReference type="ChEBI" id="CHEBI:15377"/>
        <dbReference type="ChEBI" id="CHEBI:15740"/>
        <dbReference type="ChEBI" id="CHEBI:49298"/>
        <dbReference type="ChEBI" id="CHEBI:64731"/>
        <dbReference type="EC" id="3.5.1.88"/>
    </reaction>
</comment>
<dbReference type="PANTHER" id="PTHR10458:SF22">
    <property type="entry name" value="PEPTIDE DEFORMYLASE"/>
    <property type="match status" value="1"/>
</dbReference>
<dbReference type="HAMAP" id="MF_00163">
    <property type="entry name" value="Pep_deformylase"/>
    <property type="match status" value="1"/>
</dbReference>
<protein>
    <recommendedName>
        <fullName evidence="2">Peptide deformylase</fullName>
        <shortName evidence="2">PDF</shortName>
        <ecNumber evidence="2">3.5.1.88</ecNumber>
    </recommendedName>
    <alternativeName>
        <fullName evidence="2">Polypeptide deformylase</fullName>
    </alternativeName>
</protein>
<dbReference type="GO" id="GO:0046872">
    <property type="term" value="F:metal ion binding"/>
    <property type="evidence" value="ECO:0007669"/>
    <property type="project" value="UniProtKB-KW"/>
</dbReference>
<dbReference type="Pfam" id="PF01327">
    <property type="entry name" value="Pep_deformylase"/>
    <property type="match status" value="1"/>
</dbReference>
<keyword evidence="4" id="KW-1185">Reference proteome</keyword>
<dbReference type="EMBL" id="CAACYI010000001">
    <property type="protein sequence ID" value="VFB16225.1"/>
    <property type="molecule type" value="Genomic_DNA"/>
</dbReference>
<sequence length="171" mass="19660">MALRQVRIDGDPLLRKKSREVKEVNDHIRQLIDDLFDTMYEEEGVGIAAPQVGVLRRIFVVDDREGNKLALINPVLELGGEDVMAYEACLSVPDRQGTVSRKKKVKVRFLDRDGQEQVLETEEFLGRIIQHEYDHLDGILYTDRASRVYTMEEIEAMQKEAEGEGLEEEEL</sequence>
<accession>A0A8H2QSU0</accession>
<reference evidence="3 4" key="1">
    <citation type="submission" date="2019-02" db="EMBL/GenBank/DDBJ databases">
        <authorList>
            <consortium name="Pathogen Informatics"/>
        </authorList>
    </citation>
    <scope>NUCLEOTIDE SEQUENCE [LARGE SCALE GENOMIC DNA]</scope>
    <source>
        <strain evidence="3 4">3012STDY7089603</strain>
    </source>
</reference>
<dbReference type="PRINTS" id="PR01576">
    <property type="entry name" value="PDEFORMYLASE"/>
</dbReference>
<organism evidence="3 4">
    <name type="scientific">Urinicoccus massiliensis</name>
    <dbReference type="NCBI Taxonomy" id="1723382"/>
    <lineage>
        <taxon>Bacteria</taxon>
        <taxon>Bacillati</taxon>
        <taxon>Bacillota</taxon>
        <taxon>Tissierellia</taxon>
        <taxon>Tissierellales</taxon>
        <taxon>Peptoniphilaceae</taxon>
        <taxon>Urinicoccus</taxon>
    </lineage>
</organism>
<gene>
    <name evidence="2 3" type="primary">def</name>
    <name evidence="3" type="ORF">NCTC13150_00743</name>
</gene>
<comment type="function">
    <text evidence="2">Removes the formyl group from the N-terminal Met of newly synthesized proteins. Requires at least a dipeptide for an efficient rate of reaction. N-terminal L-methionine is a prerequisite for activity but the enzyme has broad specificity at other positions.</text>
</comment>
<proteinExistence type="inferred from homology"/>
<keyword evidence="2 3" id="KW-0378">Hydrolase</keyword>